<dbReference type="AlphaFoldDB" id="A0A3P3VXW7"/>
<evidence type="ECO:0000256" key="3">
    <source>
        <dbReference type="ARBA" id="ARBA00023163"/>
    </source>
</evidence>
<evidence type="ECO:0000259" key="4">
    <source>
        <dbReference type="PROSITE" id="PS50043"/>
    </source>
</evidence>
<dbReference type="InterPro" id="IPR016032">
    <property type="entry name" value="Sig_transdc_resp-reg_C-effctor"/>
</dbReference>
<feature type="domain" description="HTH luxR-type" evidence="4">
    <location>
        <begin position="171"/>
        <end position="234"/>
    </location>
</feature>
<dbReference type="InterPro" id="IPR035965">
    <property type="entry name" value="PAS-like_dom_sf"/>
</dbReference>
<dbReference type="Gene3D" id="3.30.450.20">
    <property type="entry name" value="PAS domain"/>
    <property type="match status" value="1"/>
</dbReference>
<dbReference type="CDD" id="cd06170">
    <property type="entry name" value="LuxR_C_like"/>
    <property type="match status" value="1"/>
</dbReference>
<evidence type="ECO:0008006" key="8">
    <source>
        <dbReference type="Google" id="ProtNLM"/>
    </source>
</evidence>
<dbReference type="Gene3D" id="1.10.10.10">
    <property type="entry name" value="Winged helix-like DNA-binding domain superfamily/Winged helix DNA-binding domain"/>
    <property type="match status" value="1"/>
</dbReference>
<sequence length="234" mass="28073">MGSKIKQKLGLGSEWDFWFDHPHTNEIINEKRKIQSYYFIFDCEVNDIEYVSKSISAVLGYSSSEFNMAKFFESIHPEDLQYCNECEHNSFQISNHIFYKEIFKYIISYSFRLKTKEGNYLTIKQEYQTIETDEYGRMLRNFVHHEVIDSYEKRSEFDFQIIDKIKNRPVNFEKKFKLTKREVEILDLINQGFQTKEISEQLNLSDHTVKTHRKNILQKTQSSSLIQVLNKVRI</sequence>
<dbReference type="Pfam" id="PF08447">
    <property type="entry name" value="PAS_3"/>
    <property type="match status" value="1"/>
</dbReference>
<dbReference type="GO" id="GO:0003677">
    <property type="term" value="F:DNA binding"/>
    <property type="evidence" value="ECO:0007669"/>
    <property type="project" value="UniProtKB-KW"/>
</dbReference>
<protein>
    <recommendedName>
        <fullName evidence="8">PAS domain-containing protein</fullName>
    </recommendedName>
</protein>
<dbReference type="OrthoDB" id="965844at2"/>
<dbReference type="InterPro" id="IPR000014">
    <property type="entry name" value="PAS"/>
</dbReference>
<dbReference type="PANTHER" id="PTHR44688">
    <property type="entry name" value="DNA-BINDING TRANSCRIPTIONAL ACTIVATOR DEVR_DOSR"/>
    <property type="match status" value="1"/>
</dbReference>
<dbReference type="EMBL" id="RQVQ01000052">
    <property type="protein sequence ID" value="RRJ87652.1"/>
    <property type="molecule type" value="Genomic_DNA"/>
</dbReference>
<gene>
    <name evidence="6" type="ORF">EG240_14960</name>
</gene>
<dbReference type="InterPro" id="IPR036388">
    <property type="entry name" value="WH-like_DNA-bd_sf"/>
</dbReference>
<keyword evidence="7" id="KW-1185">Reference proteome</keyword>
<dbReference type="PANTHER" id="PTHR44688:SF16">
    <property type="entry name" value="DNA-BINDING TRANSCRIPTIONAL ACTIVATOR DEVR_DOSR"/>
    <property type="match status" value="1"/>
</dbReference>
<dbReference type="PROSITE" id="PS50043">
    <property type="entry name" value="HTH_LUXR_2"/>
    <property type="match status" value="1"/>
</dbReference>
<dbReference type="InterPro" id="IPR013655">
    <property type="entry name" value="PAS_fold_3"/>
</dbReference>
<dbReference type="SMART" id="SM00421">
    <property type="entry name" value="HTH_LUXR"/>
    <property type="match status" value="1"/>
</dbReference>
<feature type="domain" description="PAS" evidence="5">
    <location>
        <begin position="20"/>
        <end position="79"/>
    </location>
</feature>
<name>A0A3P3VXW7_9FLAO</name>
<dbReference type="InterPro" id="IPR000792">
    <property type="entry name" value="Tscrpt_reg_LuxR_C"/>
</dbReference>
<dbReference type="PROSITE" id="PS50112">
    <property type="entry name" value="PAS"/>
    <property type="match status" value="1"/>
</dbReference>
<organism evidence="6 7">
    <name type="scientific">Paenimyroides tangerinum</name>
    <dbReference type="NCBI Taxonomy" id="2488728"/>
    <lineage>
        <taxon>Bacteria</taxon>
        <taxon>Pseudomonadati</taxon>
        <taxon>Bacteroidota</taxon>
        <taxon>Flavobacteriia</taxon>
        <taxon>Flavobacteriales</taxon>
        <taxon>Flavobacteriaceae</taxon>
        <taxon>Paenimyroides</taxon>
    </lineage>
</organism>
<keyword evidence="3" id="KW-0804">Transcription</keyword>
<dbReference type="RefSeq" id="WP_125020162.1">
    <property type="nucleotide sequence ID" value="NZ_RQVQ01000052.1"/>
</dbReference>
<reference evidence="6 7" key="1">
    <citation type="submission" date="2018-11" db="EMBL/GenBank/DDBJ databases">
        <title>Flavobacterium sp. nov., YIM 102701-2 draft genome.</title>
        <authorList>
            <person name="Li G."/>
            <person name="Jiang Y."/>
        </authorList>
    </citation>
    <scope>NUCLEOTIDE SEQUENCE [LARGE SCALE GENOMIC DNA]</scope>
    <source>
        <strain evidence="6 7">YIM 102701-2</strain>
    </source>
</reference>
<dbReference type="PRINTS" id="PR00038">
    <property type="entry name" value="HTHLUXR"/>
</dbReference>
<dbReference type="PROSITE" id="PS00622">
    <property type="entry name" value="HTH_LUXR_1"/>
    <property type="match status" value="1"/>
</dbReference>
<comment type="caution">
    <text evidence="6">The sequence shown here is derived from an EMBL/GenBank/DDBJ whole genome shotgun (WGS) entry which is preliminary data.</text>
</comment>
<dbReference type="Proteomes" id="UP000275719">
    <property type="component" value="Unassembled WGS sequence"/>
</dbReference>
<dbReference type="SUPFAM" id="SSF55785">
    <property type="entry name" value="PYP-like sensor domain (PAS domain)"/>
    <property type="match status" value="1"/>
</dbReference>
<evidence type="ECO:0000313" key="7">
    <source>
        <dbReference type="Proteomes" id="UP000275719"/>
    </source>
</evidence>
<evidence type="ECO:0000313" key="6">
    <source>
        <dbReference type="EMBL" id="RRJ87652.1"/>
    </source>
</evidence>
<evidence type="ECO:0000256" key="2">
    <source>
        <dbReference type="ARBA" id="ARBA00023125"/>
    </source>
</evidence>
<dbReference type="Pfam" id="PF00196">
    <property type="entry name" value="GerE"/>
    <property type="match status" value="1"/>
</dbReference>
<keyword evidence="1" id="KW-0805">Transcription regulation</keyword>
<dbReference type="GO" id="GO:0006355">
    <property type="term" value="P:regulation of DNA-templated transcription"/>
    <property type="evidence" value="ECO:0007669"/>
    <property type="project" value="InterPro"/>
</dbReference>
<proteinExistence type="predicted"/>
<accession>A0A3P3VXW7</accession>
<keyword evidence="2" id="KW-0238">DNA-binding</keyword>
<dbReference type="SUPFAM" id="SSF46894">
    <property type="entry name" value="C-terminal effector domain of the bipartite response regulators"/>
    <property type="match status" value="1"/>
</dbReference>
<evidence type="ECO:0000256" key="1">
    <source>
        <dbReference type="ARBA" id="ARBA00023015"/>
    </source>
</evidence>
<evidence type="ECO:0000259" key="5">
    <source>
        <dbReference type="PROSITE" id="PS50112"/>
    </source>
</evidence>